<dbReference type="RefSeq" id="WP_272091787.1">
    <property type="nucleotide sequence ID" value="NZ_JAQNDL010000005.1"/>
</dbReference>
<gene>
    <name evidence="2" type="ORF">POL25_40540</name>
</gene>
<evidence type="ECO:0000256" key="1">
    <source>
        <dbReference type="SAM" id="SignalP"/>
    </source>
</evidence>
<protein>
    <recommendedName>
        <fullName evidence="4">Lipoprotein</fullName>
    </recommendedName>
</protein>
<proteinExistence type="predicted"/>
<feature type="signal peptide" evidence="1">
    <location>
        <begin position="1"/>
        <end position="23"/>
    </location>
</feature>
<dbReference type="PROSITE" id="PS51257">
    <property type="entry name" value="PROKAR_LIPOPROTEIN"/>
    <property type="match status" value="1"/>
</dbReference>
<comment type="caution">
    <text evidence="2">The sequence shown here is derived from an EMBL/GenBank/DDBJ whole genome shotgun (WGS) entry which is preliminary data.</text>
</comment>
<name>A0ABT5ECV9_9BACT</name>
<keyword evidence="1" id="KW-0732">Signal</keyword>
<sequence length="181" mass="18918">MTTASRLFSTLLGLLAVSLGACKEDDTSLDSGIDGAKQGDELTDAEKEQFCEAADAYGKQVFPEADIAAAECTFKAINDALVADGSVDTCDTLRKSCLANLPETEPGDTCSLGVDWSNCQATVNEIEACYEEYGAGYAARMRSFSCAKMAEYATTAPSKTVEVGPDCSIARAECPSVMGGA</sequence>
<dbReference type="Proteomes" id="UP001221686">
    <property type="component" value="Unassembled WGS sequence"/>
</dbReference>
<organism evidence="2 3">
    <name type="scientific">Nannocystis bainbridge</name>
    <dbReference type="NCBI Taxonomy" id="2995303"/>
    <lineage>
        <taxon>Bacteria</taxon>
        <taxon>Pseudomonadati</taxon>
        <taxon>Myxococcota</taxon>
        <taxon>Polyangia</taxon>
        <taxon>Nannocystales</taxon>
        <taxon>Nannocystaceae</taxon>
        <taxon>Nannocystis</taxon>
    </lineage>
</organism>
<evidence type="ECO:0000313" key="2">
    <source>
        <dbReference type="EMBL" id="MDC0723245.1"/>
    </source>
</evidence>
<evidence type="ECO:0008006" key="4">
    <source>
        <dbReference type="Google" id="ProtNLM"/>
    </source>
</evidence>
<keyword evidence="3" id="KW-1185">Reference proteome</keyword>
<feature type="chain" id="PRO_5046862305" description="Lipoprotein" evidence="1">
    <location>
        <begin position="24"/>
        <end position="181"/>
    </location>
</feature>
<dbReference type="EMBL" id="JAQNDL010000005">
    <property type="protein sequence ID" value="MDC0723245.1"/>
    <property type="molecule type" value="Genomic_DNA"/>
</dbReference>
<reference evidence="2 3" key="1">
    <citation type="submission" date="2022-11" db="EMBL/GenBank/DDBJ databases">
        <title>Minimal conservation of predation-associated metabolite biosynthetic gene clusters underscores biosynthetic potential of Myxococcota including descriptions for ten novel species: Archangium lansinium sp. nov., Myxococcus landrumus sp. nov., Nannocystis bai.</title>
        <authorList>
            <person name="Ahearne A."/>
            <person name="Stevens C."/>
            <person name="Dowd S."/>
        </authorList>
    </citation>
    <scope>NUCLEOTIDE SEQUENCE [LARGE SCALE GENOMIC DNA]</scope>
    <source>
        <strain evidence="2 3">BB15-2</strain>
    </source>
</reference>
<evidence type="ECO:0000313" key="3">
    <source>
        <dbReference type="Proteomes" id="UP001221686"/>
    </source>
</evidence>
<accession>A0ABT5ECV9</accession>